<evidence type="ECO:0000256" key="1">
    <source>
        <dbReference type="SAM" id="Phobius"/>
    </source>
</evidence>
<protein>
    <submittedName>
        <fullName evidence="2">Uncharacterized protein</fullName>
    </submittedName>
</protein>
<name>A0ABD5S642_9EURY</name>
<reference evidence="2 3" key="1">
    <citation type="journal article" date="2019" name="Int. J. Syst. Evol. Microbiol.">
        <title>The Global Catalogue of Microorganisms (GCM) 10K type strain sequencing project: providing services to taxonomists for standard genome sequencing and annotation.</title>
        <authorList>
            <consortium name="The Broad Institute Genomics Platform"/>
            <consortium name="The Broad Institute Genome Sequencing Center for Infectious Disease"/>
            <person name="Wu L."/>
            <person name="Ma J."/>
        </authorList>
    </citation>
    <scope>NUCLEOTIDE SEQUENCE [LARGE SCALE GENOMIC DNA]</scope>
    <source>
        <strain evidence="2 3">NBRC 111368</strain>
    </source>
</reference>
<organism evidence="2 3">
    <name type="scientific">Halobium palmae</name>
    <dbReference type="NCBI Taxonomy" id="1776492"/>
    <lineage>
        <taxon>Archaea</taxon>
        <taxon>Methanobacteriati</taxon>
        <taxon>Methanobacteriota</taxon>
        <taxon>Stenosarchaea group</taxon>
        <taxon>Halobacteria</taxon>
        <taxon>Halobacteriales</taxon>
        <taxon>Haloferacaceae</taxon>
        <taxon>Halobium</taxon>
    </lineage>
</organism>
<keyword evidence="1" id="KW-0812">Transmembrane</keyword>
<dbReference type="Proteomes" id="UP001596328">
    <property type="component" value="Unassembled WGS sequence"/>
</dbReference>
<evidence type="ECO:0000313" key="2">
    <source>
        <dbReference type="EMBL" id="MFC6726472.1"/>
    </source>
</evidence>
<feature type="transmembrane region" description="Helical" evidence="1">
    <location>
        <begin position="49"/>
        <end position="71"/>
    </location>
</feature>
<proteinExistence type="predicted"/>
<keyword evidence="3" id="KW-1185">Reference proteome</keyword>
<dbReference type="AlphaFoldDB" id="A0ABD5S642"/>
<accession>A0ABD5S642</accession>
<feature type="transmembrane region" description="Helical" evidence="1">
    <location>
        <begin position="15"/>
        <end position="37"/>
    </location>
</feature>
<comment type="caution">
    <text evidence="2">The sequence shown here is derived from an EMBL/GenBank/DDBJ whole genome shotgun (WGS) entry which is preliminary data.</text>
</comment>
<evidence type="ECO:0000313" key="3">
    <source>
        <dbReference type="Proteomes" id="UP001596328"/>
    </source>
</evidence>
<gene>
    <name evidence="2" type="ORF">ACFQE1_19315</name>
</gene>
<dbReference type="EMBL" id="JBHSWU010001140">
    <property type="protein sequence ID" value="MFC6726472.1"/>
    <property type="molecule type" value="Genomic_DNA"/>
</dbReference>
<sequence length="78" mass="8329">MAAYLYTRRTGHETLAASFAGTGLSLVSVFLLQIYLVSATGSTESLAEATLRLLGWLSSGTILVVLGSWLYRTDLSGE</sequence>
<keyword evidence="1" id="KW-0472">Membrane</keyword>
<keyword evidence="1" id="KW-1133">Transmembrane helix</keyword>